<protein>
    <submittedName>
        <fullName evidence="1">Uncharacterized protein</fullName>
    </submittedName>
</protein>
<accession>A0A0N1ILK9</accession>
<keyword evidence="2" id="KW-1185">Reference proteome</keyword>
<dbReference type="OrthoDB" id="263268at2759"/>
<dbReference type="OMA" id="PKWNARE"/>
<comment type="caution">
    <text evidence="1">The sequence shown here is derived from an EMBL/GenBank/DDBJ whole genome shotgun (WGS) entry which is preliminary data.</text>
</comment>
<dbReference type="Proteomes" id="UP000038009">
    <property type="component" value="Unassembled WGS sequence"/>
</dbReference>
<dbReference type="VEuPathDB" id="TriTrypDB:Lsey_0069_0050"/>
<name>A0A0N1ILK9_LEPSE</name>
<sequence>MHSLCRSCGAPACIVVSAQRTHSVGDGDSSVSANTRSADARLPLNRFCVFCGCPLPTADSSLFVKDGITTRCLRVGEGPSVQKGPSPPAFVTRCHDAVQPSAAVPLSAVYAVVRALTREYTYERRLLEREVARLRADASSAQSASPSSDSRGGEALVDAVPRRDLLHLSDGVHVADLPDSRLVNAAVAEPSSPALAAASKGQYPTSGVSGGGPPTPLQYRASSGGHYSIHSPSRSRSPSIVIPHSDISNSVGAAPMAAPLPPPPPRCSHTLPRHSCSFDSDVDLPLYSPAGQRAADVKRRWSTFENKGWLLEPRTLRPPPPQTGVAALDAEELAQGREQHQAYERLRDALLQQL</sequence>
<evidence type="ECO:0000313" key="2">
    <source>
        <dbReference type="Proteomes" id="UP000038009"/>
    </source>
</evidence>
<organism evidence="1 2">
    <name type="scientific">Leptomonas seymouri</name>
    <dbReference type="NCBI Taxonomy" id="5684"/>
    <lineage>
        <taxon>Eukaryota</taxon>
        <taxon>Discoba</taxon>
        <taxon>Euglenozoa</taxon>
        <taxon>Kinetoplastea</taxon>
        <taxon>Metakinetoplastina</taxon>
        <taxon>Trypanosomatida</taxon>
        <taxon>Trypanosomatidae</taxon>
        <taxon>Leishmaniinae</taxon>
        <taxon>Leptomonas</taxon>
    </lineage>
</organism>
<evidence type="ECO:0000313" key="1">
    <source>
        <dbReference type="EMBL" id="KPI87913.1"/>
    </source>
</evidence>
<gene>
    <name evidence="1" type="ORF">ABL78_2991</name>
</gene>
<proteinExistence type="predicted"/>
<dbReference type="AlphaFoldDB" id="A0A0N1ILK9"/>
<dbReference type="EMBL" id="LJSK01000069">
    <property type="protein sequence ID" value="KPI87913.1"/>
    <property type="molecule type" value="Genomic_DNA"/>
</dbReference>
<reference evidence="1 2" key="1">
    <citation type="journal article" date="2015" name="PLoS Pathog.">
        <title>Leptomonas seymouri: Adaptations to the Dixenous Life Cycle Analyzed by Genome Sequencing, Transcriptome Profiling and Co-infection with Leishmania donovani.</title>
        <authorList>
            <person name="Kraeva N."/>
            <person name="Butenko A."/>
            <person name="Hlavacova J."/>
            <person name="Kostygov A."/>
            <person name="Myskova J."/>
            <person name="Grybchuk D."/>
            <person name="Lestinova T."/>
            <person name="Votypka J."/>
            <person name="Volf P."/>
            <person name="Opperdoes F."/>
            <person name="Flegontov P."/>
            <person name="Lukes J."/>
            <person name="Yurchenko V."/>
        </authorList>
    </citation>
    <scope>NUCLEOTIDE SEQUENCE [LARGE SCALE GENOMIC DNA]</scope>
    <source>
        <strain evidence="1 2">ATCC 30220</strain>
    </source>
</reference>